<dbReference type="InterPro" id="IPR029026">
    <property type="entry name" value="tRNA_m1G_MTases_N"/>
</dbReference>
<feature type="region of interest" description="Disordered" evidence="3">
    <location>
        <begin position="34"/>
        <end position="56"/>
    </location>
</feature>
<comment type="caution">
    <text evidence="5">The sequence shown here is derived from an EMBL/GenBank/DDBJ whole genome shotgun (WGS) entry which is preliminary data.</text>
</comment>
<reference evidence="5 6" key="1">
    <citation type="submission" date="2012-07" db="EMBL/GenBank/DDBJ databases">
        <title>The Genome Sequence of Actinomyces turicensis ACS-279-V-COL4.</title>
        <authorList>
            <consortium name="The Broad Institute Genome Sequencing Platform"/>
            <person name="Earl A."/>
            <person name="Ward D."/>
            <person name="Feldgarden M."/>
            <person name="Gevers D."/>
            <person name="Saerens B."/>
            <person name="Vaneechoutte M."/>
            <person name="Walker B."/>
            <person name="Young S.K."/>
            <person name="Zeng Q."/>
            <person name="Gargeya S."/>
            <person name="Fitzgerald M."/>
            <person name="Haas B."/>
            <person name="Abouelleil A."/>
            <person name="Alvarado L."/>
            <person name="Arachchi H.M."/>
            <person name="Berlin A."/>
            <person name="Chapman S.B."/>
            <person name="Goldberg J."/>
            <person name="Griggs A."/>
            <person name="Gujja S."/>
            <person name="Hansen M."/>
            <person name="Howarth C."/>
            <person name="Imamovic A."/>
            <person name="Larimer J."/>
            <person name="McCowen C."/>
            <person name="Montmayeur A."/>
            <person name="Murphy C."/>
            <person name="Neiman D."/>
            <person name="Pearson M."/>
            <person name="Priest M."/>
            <person name="Roberts A."/>
            <person name="Saif S."/>
            <person name="Shea T."/>
            <person name="Sisk P."/>
            <person name="Sykes S."/>
            <person name="Wortman J."/>
            <person name="Nusbaum C."/>
            <person name="Birren B."/>
        </authorList>
    </citation>
    <scope>NUCLEOTIDE SEQUENCE [LARGE SCALE GENOMIC DNA]</scope>
    <source>
        <strain evidence="5 6">ACS-279-V-Col4</strain>
    </source>
</reference>
<organism evidence="5 6">
    <name type="scientific">Schaalia turicensis ACS-279-V-Col4</name>
    <dbReference type="NCBI Taxonomy" id="883077"/>
    <lineage>
        <taxon>Bacteria</taxon>
        <taxon>Bacillati</taxon>
        <taxon>Actinomycetota</taxon>
        <taxon>Actinomycetes</taxon>
        <taxon>Actinomycetales</taxon>
        <taxon>Actinomycetaceae</taxon>
        <taxon>Schaalia</taxon>
    </lineage>
</organism>
<evidence type="ECO:0000313" key="6">
    <source>
        <dbReference type="Proteomes" id="UP000003994"/>
    </source>
</evidence>
<dbReference type="InterPro" id="IPR051259">
    <property type="entry name" value="rRNA_Methyltransferase"/>
</dbReference>
<dbReference type="Gene3D" id="3.40.1280.10">
    <property type="match status" value="1"/>
</dbReference>
<evidence type="ECO:0000256" key="3">
    <source>
        <dbReference type="SAM" id="MobiDB-lite"/>
    </source>
</evidence>
<keyword evidence="2" id="KW-0808">Transferase</keyword>
<dbReference type="HOGENOM" id="CLU_085947_0_0_11"/>
<feature type="domain" description="tRNA/rRNA methyltransferase SpoU type" evidence="4">
    <location>
        <begin position="100"/>
        <end position="235"/>
    </location>
</feature>
<evidence type="ECO:0000313" key="5">
    <source>
        <dbReference type="EMBL" id="EJZ88516.1"/>
    </source>
</evidence>
<dbReference type="GO" id="GO:0006396">
    <property type="term" value="P:RNA processing"/>
    <property type="evidence" value="ECO:0007669"/>
    <property type="project" value="InterPro"/>
</dbReference>
<dbReference type="SUPFAM" id="SSF75217">
    <property type="entry name" value="alpha/beta knot"/>
    <property type="match status" value="1"/>
</dbReference>
<dbReference type="GO" id="GO:0008173">
    <property type="term" value="F:RNA methyltransferase activity"/>
    <property type="evidence" value="ECO:0007669"/>
    <property type="project" value="InterPro"/>
</dbReference>
<dbReference type="STRING" id="883077.HMPREF9241_00038"/>
<keyword evidence="1" id="KW-0489">Methyltransferase</keyword>
<dbReference type="PANTHER" id="PTHR43191:SF2">
    <property type="entry name" value="RRNA METHYLTRANSFERASE 3, MITOCHONDRIAL"/>
    <property type="match status" value="1"/>
</dbReference>
<evidence type="ECO:0000256" key="2">
    <source>
        <dbReference type="ARBA" id="ARBA00022679"/>
    </source>
</evidence>
<dbReference type="PANTHER" id="PTHR43191">
    <property type="entry name" value="RRNA METHYLTRANSFERASE 3"/>
    <property type="match status" value="1"/>
</dbReference>
<gene>
    <name evidence="5" type="ORF">HMPREF9241_00038</name>
</gene>
<keyword evidence="6" id="KW-1185">Reference proteome</keyword>
<dbReference type="GO" id="GO:0003723">
    <property type="term" value="F:RNA binding"/>
    <property type="evidence" value="ECO:0007669"/>
    <property type="project" value="InterPro"/>
</dbReference>
<dbReference type="Pfam" id="PF00588">
    <property type="entry name" value="SpoU_methylase"/>
    <property type="match status" value="1"/>
</dbReference>
<dbReference type="eggNOG" id="COG0566">
    <property type="taxonomic scope" value="Bacteria"/>
</dbReference>
<dbReference type="InterPro" id="IPR029028">
    <property type="entry name" value="Alpha/beta_knot_MTases"/>
</dbReference>
<evidence type="ECO:0000259" key="4">
    <source>
        <dbReference type="Pfam" id="PF00588"/>
    </source>
</evidence>
<sequence>MQDAIVMPVSNDYQDVVSAGERGAQVLDRALSGGAMGDEATPASESRPGVGPWVGELPTDEKYDPELLKNGDHRNVEDQYRYWTMDAIREDIAAHALPFEVAIENLGHDFNIGSIVRTANALGASRVHIVGRRRWNRRGAMVTDRYLQIDHCQTPEDLARSCAERGMSLVGVDNVEGSKPLESTELPKRACLIFGEESSGLSQEMSDLAEVIVHITQRGSTRSMNVGHAAAIAMWAHASSLA</sequence>
<name>K0YXX1_9ACTO</name>
<dbReference type="EMBL" id="AGWQ01000001">
    <property type="protein sequence ID" value="EJZ88516.1"/>
    <property type="molecule type" value="Genomic_DNA"/>
</dbReference>
<evidence type="ECO:0000256" key="1">
    <source>
        <dbReference type="ARBA" id="ARBA00022603"/>
    </source>
</evidence>
<dbReference type="GO" id="GO:0032259">
    <property type="term" value="P:methylation"/>
    <property type="evidence" value="ECO:0007669"/>
    <property type="project" value="UniProtKB-KW"/>
</dbReference>
<accession>K0YXX1</accession>
<proteinExistence type="predicted"/>
<dbReference type="Proteomes" id="UP000003994">
    <property type="component" value="Unassembled WGS sequence"/>
</dbReference>
<dbReference type="PATRIC" id="fig|883077.3.peg.36"/>
<protein>
    <recommendedName>
        <fullName evidence="4">tRNA/rRNA methyltransferase SpoU type domain-containing protein</fullName>
    </recommendedName>
</protein>
<dbReference type="InterPro" id="IPR001537">
    <property type="entry name" value="SpoU_MeTrfase"/>
</dbReference>
<dbReference type="AlphaFoldDB" id="K0YXX1"/>